<dbReference type="PANTHER" id="PTHR30246">
    <property type="entry name" value="2-KETO-3-DEOXY-6-PHOSPHOGLUCONATE ALDOLASE"/>
    <property type="match status" value="1"/>
</dbReference>
<keyword evidence="7" id="KW-0704">Schiff base</keyword>
<dbReference type="EC" id="4.1.2.14" evidence="5"/>
<dbReference type="OrthoDB" id="9805177at2"/>
<dbReference type="PANTHER" id="PTHR30246:SF1">
    <property type="entry name" value="2-DEHYDRO-3-DEOXY-6-PHOSPHOGALACTONATE ALDOLASE-RELATED"/>
    <property type="match status" value="1"/>
</dbReference>
<reference evidence="9 10" key="1">
    <citation type="submission" date="2015-11" db="EMBL/GenBank/DDBJ databases">
        <title>Genomic analysis of 38 Legionella species identifies large and diverse effector repertoires.</title>
        <authorList>
            <person name="Burstein D."/>
            <person name="Amaro F."/>
            <person name="Zusman T."/>
            <person name="Lifshitz Z."/>
            <person name="Cohen O."/>
            <person name="Gilbert J.A."/>
            <person name="Pupko T."/>
            <person name="Shuman H.A."/>
            <person name="Segal G."/>
        </authorList>
    </citation>
    <scope>NUCLEOTIDE SEQUENCE [LARGE SCALE GENOMIC DNA]</scope>
    <source>
        <strain evidence="9 10">Mt.St.Helens-9</strain>
    </source>
</reference>
<keyword evidence="8" id="KW-0119">Carbohydrate metabolism</keyword>
<dbReference type="InterPro" id="IPR000887">
    <property type="entry name" value="Aldlse_KDPG_KHG"/>
</dbReference>
<dbReference type="PATRIC" id="fig|452.5.peg.2009"/>
<dbReference type="Pfam" id="PF01081">
    <property type="entry name" value="Aldolase"/>
    <property type="match status" value="1"/>
</dbReference>
<evidence type="ECO:0000256" key="4">
    <source>
        <dbReference type="ARBA" id="ARBA00011233"/>
    </source>
</evidence>
<comment type="subunit">
    <text evidence="4">Homotrimer.</text>
</comment>
<dbReference type="GO" id="GO:0008675">
    <property type="term" value="F:2-dehydro-3-deoxy-phosphogluconate aldolase activity"/>
    <property type="evidence" value="ECO:0007669"/>
    <property type="project" value="UniProtKB-EC"/>
</dbReference>
<organism evidence="9 10">
    <name type="scientific">Legionella spiritensis</name>
    <dbReference type="NCBI Taxonomy" id="452"/>
    <lineage>
        <taxon>Bacteria</taxon>
        <taxon>Pseudomonadati</taxon>
        <taxon>Pseudomonadota</taxon>
        <taxon>Gammaproteobacteria</taxon>
        <taxon>Legionellales</taxon>
        <taxon>Legionellaceae</taxon>
        <taxon>Legionella</taxon>
    </lineage>
</organism>
<accession>A0A0W0YYR1</accession>
<comment type="caution">
    <text evidence="9">The sequence shown here is derived from an EMBL/GenBank/DDBJ whole genome shotgun (WGS) entry which is preliminary data.</text>
</comment>
<keyword evidence="6" id="KW-0456">Lyase</keyword>
<dbReference type="AlphaFoldDB" id="A0A0W0YYR1"/>
<dbReference type="InterPro" id="IPR013785">
    <property type="entry name" value="Aldolase_TIM"/>
</dbReference>
<evidence type="ECO:0000256" key="1">
    <source>
        <dbReference type="ARBA" id="ARBA00000654"/>
    </source>
</evidence>
<dbReference type="RefSeq" id="WP_058483753.1">
    <property type="nucleotide sequence ID" value="NZ_CAAAII010000008.1"/>
</dbReference>
<evidence type="ECO:0000256" key="7">
    <source>
        <dbReference type="ARBA" id="ARBA00023270"/>
    </source>
</evidence>
<dbReference type="STRING" id="452.Lspi_1829"/>
<evidence type="ECO:0000313" key="9">
    <source>
        <dbReference type="EMBL" id="KTD61979.1"/>
    </source>
</evidence>
<gene>
    <name evidence="9" type="primary">eda</name>
    <name evidence="9" type="ORF">Lspi_1829</name>
</gene>
<evidence type="ECO:0000313" key="10">
    <source>
        <dbReference type="Proteomes" id="UP000054877"/>
    </source>
</evidence>
<proteinExistence type="inferred from homology"/>
<dbReference type="InterPro" id="IPR031337">
    <property type="entry name" value="KDPG/KHG_AS_1"/>
</dbReference>
<evidence type="ECO:0000256" key="3">
    <source>
        <dbReference type="ARBA" id="ARBA00006906"/>
    </source>
</evidence>
<dbReference type="PROSITE" id="PS00159">
    <property type="entry name" value="ALDOLASE_KDPG_KHG_1"/>
    <property type="match status" value="1"/>
</dbReference>
<dbReference type="NCBIfam" id="NF004325">
    <property type="entry name" value="PRK05718.1"/>
    <property type="match status" value="1"/>
</dbReference>
<dbReference type="PROSITE" id="PS00160">
    <property type="entry name" value="ALDOLASE_KDPG_KHG_2"/>
    <property type="match status" value="1"/>
</dbReference>
<sequence>MAFVNWLSSPATLLTTSPVIPVVVIHDMEKAVPLAEALLAGGINIIEITLRTPVALDVIRRLHQEKPEIIVGAGTITHSIQLQQCIEAGAQFAISPGATSQLLQAGRQNNIPLIPGVTSISELMEGMSAGYSRFKLFPAEIAGGVHLLKTIHGLFPEIRFCPTGGVNEQNYLDYLALPNVECVGGSWVVPEEAIRQDNWSKITHLCQNAVVKAYKADALARGDK</sequence>
<protein>
    <recommendedName>
        <fullName evidence="5">2-dehydro-3-deoxy-phosphogluconate aldolase</fullName>
        <ecNumber evidence="5">4.1.2.14</ecNumber>
    </recommendedName>
</protein>
<dbReference type="SUPFAM" id="SSF51569">
    <property type="entry name" value="Aldolase"/>
    <property type="match status" value="1"/>
</dbReference>
<name>A0A0W0YYR1_LEGSP</name>
<evidence type="ECO:0000256" key="5">
    <source>
        <dbReference type="ARBA" id="ARBA00013063"/>
    </source>
</evidence>
<comment type="similarity">
    <text evidence="3">Belongs to the KHG/KDPG aldolase family.</text>
</comment>
<evidence type="ECO:0000256" key="2">
    <source>
        <dbReference type="ARBA" id="ARBA00004736"/>
    </source>
</evidence>
<dbReference type="GO" id="GO:0016740">
    <property type="term" value="F:transferase activity"/>
    <property type="evidence" value="ECO:0007669"/>
    <property type="project" value="UniProtKB-KW"/>
</dbReference>
<evidence type="ECO:0000256" key="8">
    <source>
        <dbReference type="ARBA" id="ARBA00023277"/>
    </source>
</evidence>
<dbReference type="Proteomes" id="UP000054877">
    <property type="component" value="Unassembled WGS sequence"/>
</dbReference>
<keyword evidence="10" id="KW-1185">Reference proteome</keyword>
<keyword evidence="9" id="KW-0808">Transferase</keyword>
<dbReference type="EMBL" id="LNYX01000030">
    <property type="protein sequence ID" value="KTD61979.1"/>
    <property type="molecule type" value="Genomic_DNA"/>
</dbReference>
<dbReference type="InterPro" id="IPR031338">
    <property type="entry name" value="KDPG/KHG_AS_2"/>
</dbReference>
<dbReference type="NCBIfam" id="TIGR01182">
    <property type="entry name" value="eda"/>
    <property type="match status" value="1"/>
</dbReference>
<evidence type="ECO:0000256" key="6">
    <source>
        <dbReference type="ARBA" id="ARBA00023239"/>
    </source>
</evidence>
<dbReference type="CDD" id="cd00452">
    <property type="entry name" value="KDPG_aldolase"/>
    <property type="match status" value="1"/>
</dbReference>
<comment type="catalytic activity">
    <reaction evidence="1">
        <text>2-dehydro-3-deoxy-6-phospho-D-gluconate = D-glyceraldehyde 3-phosphate + pyruvate</text>
        <dbReference type="Rhea" id="RHEA:17089"/>
        <dbReference type="ChEBI" id="CHEBI:15361"/>
        <dbReference type="ChEBI" id="CHEBI:57569"/>
        <dbReference type="ChEBI" id="CHEBI:59776"/>
        <dbReference type="EC" id="4.1.2.14"/>
    </reaction>
</comment>
<dbReference type="Gene3D" id="3.20.20.70">
    <property type="entry name" value="Aldolase class I"/>
    <property type="match status" value="1"/>
</dbReference>
<comment type="pathway">
    <text evidence="2">Carbohydrate acid metabolism; 2-dehydro-3-deoxy-D-gluconate degradation; D-glyceraldehyde 3-phosphate and pyruvate from 2-dehydro-3-deoxy-D-gluconate: step 2/2.</text>
</comment>